<reference evidence="4" key="1">
    <citation type="submission" date="2010-07" db="EMBL/GenBank/DDBJ databases">
        <title>The genome sequence of Gaeumannomyces graminis var. tritici strain R3-111a-1.</title>
        <authorList>
            <consortium name="The Broad Institute Genome Sequencing Platform"/>
            <person name="Ma L.-J."/>
            <person name="Dead R."/>
            <person name="Young S."/>
            <person name="Zeng Q."/>
            <person name="Koehrsen M."/>
            <person name="Alvarado L."/>
            <person name="Berlin A."/>
            <person name="Chapman S.B."/>
            <person name="Chen Z."/>
            <person name="Freedman E."/>
            <person name="Gellesch M."/>
            <person name="Goldberg J."/>
            <person name="Griggs A."/>
            <person name="Gujja S."/>
            <person name="Heilman E.R."/>
            <person name="Heiman D."/>
            <person name="Hepburn T."/>
            <person name="Howarth C."/>
            <person name="Jen D."/>
            <person name="Larson L."/>
            <person name="Mehta T."/>
            <person name="Neiman D."/>
            <person name="Pearson M."/>
            <person name="Roberts A."/>
            <person name="Saif S."/>
            <person name="Shea T."/>
            <person name="Shenoy N."/>
            <person name="Sisk P."/>
            <person name="Stolte C."/>
            <person name="Sykes S."/>
            <person name="Walk T."/>
            <person name="White J."/>
            <person name="Yandava C."/>
            <person name="Haas B."/>
            <person name="Nusbaum C."/>
            <person name="Birren B."/>
        </authorList>
    </citation>
    <scope>NUCLEOTIDE SEQUENCE [LARGE SCALE GENOMIC DNA]</scope>
    <source>
        <strain evidence="4">R3-111a-1</strain>
    </source>
</reference>
<sequence length="181" mass="19037">MVRGYVERGIFTKPQRMQFSIVAIIAAGFAAAAPQGTAPTTTTAPTPTGTRAPVFCTAGPVVDYTVVSDDTLTTISQKMQSGICNIVKASNLQNPNFIKLGEVLKVPTNPCKLDNVSCLAKPTENLSCVKGGASTYTIASGDTFFLVAQKFNLDVNALLKANQGVDPLLLEVGQTIKVPVC</sequence>
<reference evidence="2" key="3">
    <citation type="submission" date="2010-09" db="EMBL/GenBank/DDBJ databases">
        <title>Annotation of Gaeumannomyces graminis var. tritici R3-111a-1.</title>
        <authorList>
            <consortium name="The Broad Institute Genome Sequencing Platform"/>
            <person name="Ma L.-J."/>
            <person name="Dead R."/>
            <person name="Young S.K."/>
            <person name="Zeng Q."/>
            <person name="Gargeya S."/>
            <person name="Fitzgerald M."/>
            <person name="Haas B."/>
            <person name="Abouelleil A."/>
            <person name="Alvarado L."/>
            <person name="Arachchi H.M."/>
            <person name="Berlin A."/>
            <person name="Brown A."/>
            <person name="Chapman S.B."/>
            <person name="Chen Z."/>
            <person name="Dunbar C."/>
            <person name="Freedman E."/>
            <person name="Gearin G."/>
            <person name="Gellesch M."/>
            <person name="Goldberg J."/>
            <person name="Griggs A."/>
            <person name="Gujja S."/>
            <person name="Heiman D."/>
            <person name="Howarth C."/>
            <person name="Larson L."/>
            <person name="Lui A."/>
            <person name="MacDonald P.J.P."/>
            <person name="Mehta T."/>
            <person name="Montmayeur A."/>
            <person name="Murphy C."/>
            <person name="Neiman D."/>
            <person name="Pearson M."/>
            <person name="Priest M."/>
            <person name="Roberts A."/>
            <person name="Saif S."/>
            <person name="Shea T."/>
            <person name="Shenoy N."/>
            <person name="Sisk P."/>
            <person name="Stolte C."/>
            <person name="Sykes S."/>
            <person name="Yandava C."/>
            <person name="Wortman J."/>
            <person name="Nusbaum C."/>
            <person name="Birren B."/>
        </authorList>
    </citation>
    <scope>NUCLEOTIDE SEQUENCE</scope>
    <source>
        <strain evidence="2">R3-111a-1</strain>
    </source>
</reference>
<reference evidence="3" key="5">
    <citation type="submission" date="2018-04" db="UniProtKB">
        <authorList>
            <consortium name="EnsemblFungi"/>
        </authorList>
    </citation>
    <scope>IDENTIFICATION</scope>
    <source>
        <strain evidence="3">R3-111a-1</strain>
    </source>
</reference>
<dbReference type="Proteomes" id="UP000006039">
    <property type="component" value="Unassembled WGS sequence"/>
</dbReference>
<proteinExistence type="predicted"/>
<accession>J3P6W7</accession>
<dbReference type="STRING" id="644352.J3P6W7"/>
<dbReference type="PROSITE" id="PS51782">
    <property type="entry name" value="LYSM"/>
    <property type="match status" value="2"/>
</dbReference>
<reference evidence="2" key="2">
    <citation type="submission" date="2010-07" db="EMBL/GenBank/DDBJ databases">
        <authorList>
            <consortium name="The Broad Institute Genome Sequencing Platform"/>
            <consortium name="Broad Institute Genome Sequencing Center for Infectious Disease"/>
            <person name="Ma L.-J."/>
            <person name="Dead R."/>
            <person name="Young S."/>
            <person name="Zeng Q."/>
            <person name="Koehrsen M."/>
            <person name="Alvarado L."/>
            <person name="Berlin A."/>
            <person name="Chapman S.B."/>
            <person name="Chen Z."/>
            <person name="Freedman E."/>
            <person name="Gellesch M."/>
            <person name="Goldberg J."/>
            <person name="Griggs A."/>
            <person name="Gujja S."/>
            <person name="Heilman E.R."/>
            <person name="Heiman D."/>
            <person name="Hepburn T."/>
            <person name="Howarth C."/>
            <person name="Jen D."/>
            <person name="Larson L."/>
            <person name="Mehta T."/>
            <person name="Neiman D."/>
            <person name="Pearson M."/>
            <person name="Roberts A."/>
            <person name="Saif S."/>
            <person name="Shea T."/>
            <person name="Shenoy N."/>
            <person name="Sisk P."/>
            <person name="Stolte C."/>
            <person name="Sykes S."/>
            <person name="Walk T."/>
            <person name="White J."/>
            <person name="Yandava C."/>
            <person name="Haas B."/>
            <person name="Nusbaum C."/>
            <person name="Birren B."/>
        </authorList>
    </citation>
    <scope>NUCLEOTIDE SEQUENCE</scope>
    <source>
        <strain evidence="2">R3-111a-1</strain>
    </source>
</reference>
<dbReference type="OrthoDB" id="2107166at2759"/>
<dbReference type="CDD" id="cd00118">
    <property type="entry name" value="LysM"/>
    <property type="match status" value="2"/>
</dbReference>
<dbReference type="VEuPathDB" id="FungiDB:GGTG_09259"/>
<dbReference type="PANTHER" id="PTHR33734">
    <property type="entry name" value="LYSM DOMAIN-CONTAINING GPI-ANCHORED PROTEIN 2"/>
    <property type="match status" value="1"/>
</dbReference>
<evidence type="ECO:0000259" key="1">
    <source>
        <dbReference type="PROSITE" id="PS51782"/>
    </source>
</evidence>
<evidence type="ECO:0000313" key="2">
    <source>
        <dbReference type="EMBL" id="EJT72393.1"/>
    </source>
</evidence>
<dbReference type="InterPro" id="IPR036779">
    <property type="entry name" value="LysM_dom_sf"/>
</dbReference>
<dbReference type="EMBL" id="GL385399">
    <property type="protein sequence ID" value="EJT72393.1"/>
    <property type="molecule type" value="Genomic_DNA"/>
</dbReference>
<dbReference type="SUPFAM" id="SSF54106">
    <property type="entry name" value="LysM domain"/>
    <property type="match status" value="2"/>
</dbReference>
<keyword evidence="4" id="KW-1185">Reference proteome</keyword>
<dbReference type="SMART" id="SM00257">
    <property type="entry name" value="LysM"/>
    <property type="match status" value="2"/>
</dbReference>
<feature type="domain" description="LysM" evidence="1">
    <location>
        <begin position="134"/>
        <end position="178"/>
    </location>
</feature>
<reference evidence="3" key="4">
    <citation type="journal article" date="2015" name="G3 (Bethesda)">
        <title>Genome sequences of three phytopathogenic species of the Magnaporthaceae family of fungi.</title>
        <authorList>
            <person name="Okagaki L.H."/>
            <person name="Nunes C.C."/>
            <person name="Sailsbery J."/>
            <person name="Clay B."/>
            <person name="Brown D."/>
            <person name="John T."/>
            <person name="Oh Y."/>
            <person name="Young N."/>
            <person name="Fitzgerald M."/>
            <person name="Haas B.J."/>
            <person name="Zeng Q."/>
            <person name="Young S."/>
            <person name="Adiconis X."/>
            <person name="Fan L."/>
            <person name="Levin J.Z."/>
            <person name="Mitchell T.K."/>
            <person name="Okubara P.A."/>
            <person name="Farman M.L."/>
            <person name="Kohn L.M."/>
            <person name="Birren B."/>
            <person name="Ma L.-J."/>
            <person name="Dean R.A."/>
        </authorList>
    </citation>
    <scope>NUCLEOTIDE SEQUENCE</scope>
    <source>
        <strain evidence="3">R3-111a-1</strain>
    </source>
</reference>
<dbReference type="GeneID" id="20349717"/>
<organism evidence="2">
    <name type="scientific">Gaeumannomyces tritici (strain R3-111a-1)</name>
    <name type="common">Wheat and barley take-all root rot fungus</name>
    <name type="synonym">Gaeumannomyces graminis var. tritici</name>
    <dbReference type="NCBI Taxonomy" id="644352"/>
    <lineage>
        <taxon>Eukaryota</taxon>
        <taxon>Fungi</taxon>
        <taxon>Dikarya</taxon>
        <taxon>Ascomycota</taxon>
        <taxon>Pezizomycotina</taxon>
        <taxon>Sordariomycetes</taxon>
        <taxon>Sordariomycetidae</taxon>
        <taxon>Magnaporthales</taxon>
        <taxon>Magnaporthaceae</taxon>
        <taxon>Gaeumannomyces</taxon>
    </lineage>
</organism>
<name>J3P6W7_GAET3</name>
<feature type="domain" description="LysM" evidence="1">
    <location>
        <begin position="62"/>
        <end position="106"/>
    </location>
</feature>
<protein>
    <submittedName>
        <fullName evidence="2">Intracellular hyphae protein 1</fullName>
    </submittedName>
</protein>
<evidence type="ECO:0000313" key="4">
    <source>
        <dbReference type="Proteomes" id="UP000006039"/>
    </source>
</evidence>
<evidence type="ECO:0000313" key="3">
    <source>
        <dbReference type="EnsemblFungi" id="EJT72393"/>
    </source>
</evidence>
<dbReference type="PANTHER" id="PTHR33734:SF22">
    <property type="entry name" value="MEMBRANE-BOUND LYTIC MUREIN TRANSGLYCOSYLASE D"/>
    <property type="match status" value="1"/>
</dbReference>
<dbReference type="RefSeq" id="XP_009225367.1">
    <property type="nucleotide sequence ID" value="XM_009227103.1"/>
</dbReference>
<dbReference type="HOGENOM" id="CLU_076125_0_1_1"/>
<dbReference type="Pfam" id="PF01476">
    <property type="entry name" value="LysM"/>
    <property type="match status" value="2"/>
</dbReference>
<gene>
    <name evidence="3" type="primary">20349717</name>
    <name evidence="2" type="ORF">GGTG_09259</name>
</gene>
<dbReference type="Gene3D" id="3.10.350.10">
    <property type="entry name" value="LysM domain"/>
    <property type="match status" value="2"/>
</dbReference>
<dbReference type="AlphaFoldDB" id="J3P6W7"/>
<dbReference type="EnsemblFungi" id="EJT72393">
    <property type="protein sequence ID" value="EJT72393"/>
    <property type="gene ID" value="GGTG_09259"/>
</dbReference>
<dbReference type="InterPro" id="IPR018392">
    <property type="entry name" value="LysM"/>
</dbReference>
<dbReference type="eggNOG" id="ENOG502SCJ7">
    <property type="taxonomic scope" value="Eukaryota"/>
</dbReference>